<feature type="domain" description="Laminin G" evidence="4">
    <location>
        <begin position="336"/>
        <end position="516"/>
    </location>
</feature>
<dbReference type="InterPro" id="IPR001791">
    <property type="entry name" value="Laminin_G"/>
</dbReference>
<dbReference type="PROSITE" id="PS50026">
    <property type="entry name" value="EGF_3"/>
    <property type="match status" value="3"/>
</dbReference>
<feature type="domain" description="EGF-like" evidence="5">
    <location>
        <begin position="25"/>
        <end position="62"/>
    </location>
</feature>
<dbReference type="SMART" id="SM00282">
    <property type="entry name" value="LamG"/>
    <property type="match status" value="2"/>
</dbReference>
<evidence type="ECO:0000256" key="2">
    <source>
        <dbReference type="PROSITE-ProRule" id="PRU00076"/>
    </source>
</evidence>
<dbReference type="Gene3D" id="2.10.25.10">
    <property type="entry name" value="Laminin"/>
    <property type="match status" value="3"/>
</dbReference>
<evidence type="ECO:0000259" key="4">
    <source>
        <dbReference type="PROSITE" id="PS50025"/>
    </source>
</evidence>
<dbReference type="Pfam" id="PF02210">
    <property type="entry name" value="Laminin_G_2"/>
    <property type="match status" value="1"/>
</dbReference>
<dbReference type="SUPFAM" id="SSF49899">
    <property type="entry name" value="Concanavalin A-like lectins/glucanases"/>
    <property type="match status" value="2"/>
</dbReference>
<dbReference type="InterPro" id="IPR001881">
    <property type="entry name" value="EGF-like_Ca-bd_dom"/>
</dbReference>
<feature type="disulfide bond" evidence="2">
    <location>
        <begin position="52"/>
        <end position="61"/>
    </location>
</feature>
<keyword evidence="1 2" id="KW-1015">Disulfide bond</keyword>
<keyword evidence="6" id="KW-1185">Reference proteome</keyword>
<comment type="caution">
    <text evidence="2">Lacks conserved residue(s) required for the propagation of feature annotation.</text>
</comment>
<dbReference type="CDD" id="cd00110">
    <property type="entry name" value="LamG"/>
    <property type="match status" value="2"/>
</dbReference>
<sequence>MYSYNLALFDERSDVGDGVDITECGKNPCKSMPCLNGATCLVLDAQIFECRCKIGYKGILCENLVDPCASEPCQYGGTCVATSSSEGFFCQCTHGREGLRCERESMPEVFVPQFTGDSYMELPLEEKLSMSMSVTVWFKSLKPDGVILFVTQEPGGNGDFVCLTVERKKLVFSFFLGSGTAKIESKKHIHLDKWHKVTIRRSGRSGQMTIDGHPPISGEATSLDIGGSSSMLNIDDRPLYLGGFMQKEDLPSGLSVDTGFTGAIQRVIINGRTIDGLMSTAVAMRNISTYNGPPCNVNPCMNGGVCVPMLNLADCRCPANYMGERCEKRYEQVDKDLPLLFDKMTYLSYPNEVSRKQEGQRSNQFAVTFRTSEPDGILLLQIGGDQVTSDYLSVAVSGGHLELSYNLGKQGPGNLHIIRSAVDVTDGKWHTVKVFRQEREGSLQVDDEDPVTGFSEQGTKQLDTDGLLWIGGRSSLPWGLPTMKNFEGCIEKVEVNGQRLHLVEDKNGHSSTIAFCS</sequence>
<dbReference type="SMART" id="SM00181">
    <property type="entry name" value="EGF"/>
    <property type="match status" value="3"/>
</dbReference>
<evidence type="ECO:0000313" key="6">
    <source>
        <dbReference type="Proteomes" id="UP000694888"/>
    </source>
</evidence>
<dbReference type="Gene3D" id="2.60.120.200">
    <property type="match status" value="2"/>
</dbReference>
<dbReference type="CDD" id="cd00054">
    <property type="entry name" value="EGF_CA"/>
    <property type="match status" value="3"/>
</dbReference>
<feature type="disulfide bond" evidence="3">
    <location>
        <begin position="489"/>
        <end position="516"/>
    </location>
</feature>
<dbReference type="InterPro" id="IPR050372">
    <property type="entry name" value="Neurexin-related_CASP"/>
</dbReference>
<dbReference type="PROSITE" id="PS50025">
    <property type="entry name" value="LAM_G_DOMAIN"/>
    <property type="match status" value="2"/>
</dbReference>
<evidence type="ECO:0000256" key="1">
    <source>
        <dbReference type="ARBA" id="ARBA00023157"/>
    </source>
</evidence>
<dbReference type="PANTHER" id="PTHR15036:SF85">
    <property type="entry name" value="SP2353, ISOFORM A"/>
    <property type="match status" value="1"/>
</dbReference>
<evidence type="ECO:0000259" key="5">
    <source>
        <dbReference type="PROSITE" id="PS50026"/>
    </source>
</evidence>
<proteinExistence type="predicted"/>
<dbReference type="SUPFAM" id="SSF57196">
    <property type="entry name" value="EGF/Laminin"/>
    <property type="match status" value="1"/>
</dbReference>
<dbReference type="SMART" id="SM00179">
    <property type="entry name" value="EGF_CA"/>
    <property type="match status" value="3"/>
</dbReference>
<dbReference type="Pfam" id="PF00008">
    <property type="entry name" value="EGF"/>
    <property type="match status" value="3"/>
</dbReference>
<reference evidence="7" key="1">
    <citation type="submission" date="2025-08" db="UniProtKB">
        <authorList>
            <consortium name="RefSeq"/>
        </authorList>
    </citation>
    <scope>IDENTIFICATION</scope>
</reference>
<protein>
    <submittedName>
        <fullName evidence="7">Agrin</fullName>
    </submittedName>
</protein>
<dbReference type="GeneID" id="101864454"/>
<evidence type="ECO:0000313" key="7">
    <source>
        <dbReference type="RefSeq" id="XP_012936934.1"/>
    </source>
</evidence>
<feature type="domain" description="EGF-like" evidence="5">
    <location>
        <begin position="291"/>
        <end position="327"/>
    </location>
</feature>
<accession>A0ABM0ZY65</accession>
<organism evidence="6 7">
    <name type="scientific">Aplysia californica</name>
    <name type="common">California sea hare</name>
    <dbReference type="NCBI Taxonomy" id="6500"/>
    <lineage>
        <taxon>Eukaryota</taxon>
        <taxon>Metazoa</taxon>
        <taxon>Spiralia</taxon>
        <taxon>Lophotrochozoa</taxon>
        <taxon>Mollusca</taxon>
        <taxon>Gastropoda</taxon>
        <taxon>Heterobranchia</taxon>
        <taxon>Euthyneura</taxon>
        <taxon>Tectipleura</taxon>
        <taxon>Aplysiida</taxon>
        <taxon>Aplysioidea</taxon>
        <taxon>Aplysiidae</taxon>
        <taxon>Aplysia</taxon>
    </lineage>
</organism>
<name>A0ABM0ZY65_APLCA</name>
<dbReference type="Pfam" id="PF00054">
    <property type="entry name" value="Laminin_G_1"/>
    <property type="match status" value="1"/>
</dbReference>
<evidence type="ECO:0000256" key="3">
    <source>
        <dbReference type="PROSITE-ProRule" id="PRU00122"/>
    </source>
</evidence>
<feature type="disulfide bond" evidence="2">
    <location>
        <begin position="317"/>
        <end position="326"/>
    </location>
</feature>
<dbReference type="PROSITE" id="PS01186">
    <property type="entry name" value="EGF_2"/>
    <property type="match status" value="1"/>
</dbReference>
<feature type="domain" description="Laminin G" evidence="4">
    <location>
        <begin position="109"/>
        <end position="295"/>
    </location>
</feature>
<feature type="disulfide bond" evidence="2">
    <location>
        <begin position="92"/>
        <end position="101"/>
    </location>
</feature>
<dbReference type="Proteomes" id="UP000694888">
    <property type="component" value="Unplaced"/>
</dbReference>
<dbReference type="PANTHER" id="PTHR15036">
    <property type="entry name" value="PIKACHURIN-LIKE PROTEIN"/>
    <property type="match status" value="1"/>
</dbReference>
<dbReference type="PROSITE" id="PS00022">
    <property type="entry name" value="EGF_1"/>
    <property type="match status" value="3"/>
</dbReference>
<feature type="domain" description="EGF-like" evidence="5">
    <location>
        <begin position="64"/>
        <end position="102"/>
    </location>
</feature>
<dbReference type="RefSeq" id="XP_012936934.1">
    <property type="nucleotide sequence ID" value="XM_013081480.2"/>
</dbReference>
<dbReference type="InterPro" id="IPR013320">
    <property type="entry name" value="ConA-like_dom_sf"/>
</dbReference>
<dbReference type="InterPro" id="IPR000742">
    <property type="entry name" value="EGF"/>
</dbReference>
<keyword evidence="2" id="KW-0245">EGF-like domain</keyword>
<feature type="disulfide bond" evidence="2">
    <location>
        <begin position="73"/>
        <end position="90"/>
    </location>
</feature>
<gene>
    <name evidence="7" type="primary">LOC101864454</name>
</gene>